<proteinExistence type="predicted"/>
<organism evidence="1">
    <name type="scientific">bioreactor metagenome</name>
    <dbReference type="NCBI Taxonomy" id="1076179"/>
    <lineage>
        <taxon>unclassified sequences</taxon>
        <taxon>metagenomes</taxon>
        <taxon>ecological metagenomes</taxon>
    </lineage>
</organism>
<dbReference type="AlphaFoldDB" id="A0A645G0B3"/>
<reference evidence="1" key="1">
    <citation type="submission" date="2019-08" db="EMBL/GenBank/DDBJ databases">
        <authorList>
            <person name="Kucharzyk K."/>
            <person name="Murdoch R.W."/>
            <person name="Higgins S."/>
            <person name="Loffler F."/>
        </authorList>
    </citation>
    <scope>NUCLEOTIDE SEQUENCE</scope>
</reference>
<gene>
    <name evidence="1" type="ORF">SDC9_166718</name>
</gene>
<dbReference type="EMBL" id="VSSQ01066894">
    <property type="protein sequence ID" value="MPN19350.1"/>
    <property type="molecule type" value="Genomic_DNA"/>
</dbReference>
<accession>A0A645G0B3</accession>
<protein>
    <submittedName>
        <fullName evidence="1">Uncharacterized protein</fullName>
    </submittedName>
</protein>
<comment type="caution">
    <text evidence="1">The sequence shown here is derived from an EMBL/GenBank/DDBJ whole genome shotgun (WGS) entry which is preliminary data.</text>
</comment>
<evidence type="ECO:0000313" key="1">
    <source>
        <dbReference type="EMBL" id="MPN19350.1"/>
    </source>
</evidence>
<sequence length="37" mass="4186">MRYLARCFNIISGINGSQKLHIVVSYEKAFVAVVDNE</sequence>
<name>A0A645G0B3_9ZZZZ</name>